<dbReference type="GO" id="GO:0003779">
    <property type="term" value="F:actin binding"/>
    <property type="evidence" value="ECO:0007669"/>
    <property type="project" value="UniProtKB-KW"/>
</dbReference>
<dbReference type="Proteomes" id="UP001044222">
    <property type="component" value="Chromosome 18"/>
</dbReference>
<dbReference type="EMBL" id="JAFIRN010000018">
    <property type="protein sequence ID" value="KAG5831476.1"/>
    <property type="molecule type" value="Genomic_DNA"/>
</dbReference>
<keyword evidence="5" id="KW-1185">Reference proteome</keyword>
<organism evidence="4 5">
    <name type="scientific">Anguilla anguilla</name>
    <name type="common">European freshwater eel</name>
    <name type="synonym">Muraena anguilla</name>
    <dbReference type="NCBI Taxonomy" id="7936"/>
    <lineage>
        <taxon>Eukaryota</taxon>
        <taxon>Metazoa</taxon>
        <taxon>Chordata</taxon>
        <taxon>Craniata</taxon>
        <taxon>Vertebrata</taxon>
        <taxon>Euteleostomi</taxon>
        <taxon>Actinopterygii</taxon>
        <taxon>Neopterygii</taxon>
        <taxon>Teleostei</taxon>
        <taxon>Anguilliformes</taxon>
        <taxon>Anguillidae</taxon>
        <taxon>Anguilla</taxon>
    </lineage>
</organism>
<protein>
    <recommendedName>
        <fullName evidence="3">ADF-H domain-containing protein</fullName>
    </recommendedName>
</protein>
<dbReference type="PROSITE" id="PS51263">
    <property type="entry name" value="ADF_H"/>
    <property type="match status" value="1"/>
</dbReference>
<gene>
    <name evidence="4" type="ORF">ANANG_G00304110</name>
</gene>
<dbReference type="PANTHER" id="PTHR11913">
    <property type="entry name" value="COFILIN-RELATED"/>
    <property type="match status" value="1"/>
</dbReference>
<dbReference type="CDD" id="cd11286">
    <property type="entry name" value="ADF_cofilin_like"/>
    <property type="match status" value="1"/>
</dbReference>
<dbReference type="OMA" id="VYDFEFL"/>
<comment type="caution">
    <text evidence="4">The sequence shown here is derived from an EMBL/GenBank/DDBJ whole genome shotgun (WGS) entry which is preliminary data.</text>
</comment>
<dbReference type="PRINTS" id="PR00006">
    <property type="entry name" value="COFILIN"/>
</dbReference>
<reference evidence="4" key="1">
    <citation type="submission" date="2021-01" db="EMBL/GenBank/DDBJ databases">
        <title>A chromosome-scale assembly of European eel, Anguilla anguilla.</title>
        <authorList>
            <person name="Henkel C."/>
            <person name="Jong-Raadsen S.A."/>
            <person name="Dufour S."/>
            <person name="Weltzien F.-A."/>
            <person name="Palstra A.P."/>
            <person name="Pelster B."/>
            <person name="Spaink H.P."/>
            <person name="Van Den Thillart G.E."/>
            <person name="Jansen H."/>
            <person name="Zahm M."/>
            <person name="Klopp C."/>
            <person name="Cedric C."/>
            <person name="Louis A."/>
            <person name="Berthelot C."/>
            <person name="Parey E."/>
            <person name="Roest Crollius H."/>
            <person name="Montfort J."/>
            <person name="Robinson-Rechavi M."/>
            <person name="Bucao C."/>
            <person name="Bouchez O."/>
            <person name="Gislard M."/>
            <person name="Lluch J."/>
            <person name="Milhes M."/>
            <person name="Lampietro C."/>
            <person name="Lopez Roques C."/>
            <person name="Donnadieu C."/>
            <person name="Braasch I."/>
            <person name="Desvignes T."/>
            <person name="Postlethwait J."/>
            <person name="Bobe J."/>
            <person name="Guiguen Y."/>
            <person name="Dirks R."/>
        </authorList>
    </citation>
    <scope>NUCLEOTIDE SEQUENCE</scope>
    <source>
        <strain evidence="4">Tag_6206</strain>
        <tissue evidence="4">Liver</tissue>
    </source>
</reference>
<keyword evidence="2" id="KW-0009">Actin-binding</keyword>
<dbReference type="InterPro" id="IPR002108">
    <property type="entry name" value="ADF-H"/>
</dbReference>
<proteinExistence type="inferred from homology"/>
<dbReference type="GO" id="GO:0015629">
    <property type="term" value="C:actin cytoskeleton"/>
    <property type="evidence" value="ECO:0007669"/>
    <property type="project" value="InterPro"/>
</dbReference>
<name>A0A9D3RI66_ANGAN</name>
<comment type="similarity">
    <text evidence="1">Belongs to the actin-binding proteins ADF family.</text>
</comment>
<dbReference type="SUPFAM" id="SSF55753">
    <property type="entry name" value="Actin depolymerizing proteins"/>
    <property type="match status" value="1"/>
</dbReference>
<evidence type="ECO:0000313" key="4">
    <source>
        <dbReference type="EMBL" id="KAG5831476.1"/>
    </source>
</evidence>
<dbReference type="OrthoDB" id="10249245at2759"/>
<dbReference type="InterPro" id="IPR017904">
    <property type="entry name" value="ADF/Cofilin"/>
</dbReference>
<accession>A0A9D3RI66</accession>
<dbReference type="SMART" id="SM00102">
    <property type="entry name" value="ADF"/>
    <property type="match status" value="1"/>
</dbReference>
<sequence length="162" mass="18448">MSSGVKVHESVDEYVQKMLMPSKGAKEDRLKVVIMRLNDKKDSIIVDEENTKYLKDFKDSDDVFKEVMKLFKKEQCCYAVYDCFYETKDCSGKEELVFISWCPDDASLRDKMIYGASTNGVKGRFPSIKHHLQMNDSGDKTSDGVLDKLGKGRVVQLEGKPV</sequence>
<evidence type="ECO:0000256" key="1">
    <source>
        <dbReference type="ARBA" id="ARBA00006844"/>
    </source>
</evidence>
<dbReference type="InterPro" id="IPR029006">
    <property type="entry name" value="ADF-H/Gelsolin-like_dom_sf"/>
</dbReference>
<dbReference type="GO" id="GO:0030042">
    <property type="term" value="P:actin filament depolymerization"/>
    <property type="evidence" value="ECO:0007669"/>
    <property type="project" value="InterPro"/>
</dbReference>
<feature type="domain" description="ADF-H" evidence="3">
    <location>
        <begin position="4"/>
        <end position="150"/>
    </location>
</feature>
<dbReference type="Pfam" id="PF00241">
    <property type="entry name" value="Cofilin_ADF"/>
    <property type="match status" value="1"/>
</dbReference>
<evidence type="ECO:0000256" key="2">
    <source>
        <dbReference type="ARBA" id="ARBA00023203"/>
    </source>
</evidence>
<dbReference type="AlphaFoldDB" id="A0A9D3RI66"/>
<evidence type="ECO:0000313" key="5">
    <source>
        <dbReference type="Proteomes" id="UP001044222"/>
    </source>
</evidence>
<evidence type="ECO:0000259" key="3">
    <source>
        <dbReference type="PROSITE" id="PS51263"/>
    </source>
</evidence>
<dbReference type="Gene3D" id="3.40.20.10">
    <property type="entry name" value="Severin"/>
    <property type="match status" value="1"/>
</dbReference>